<evidence type="ECO:0000313" key="4">
    <source>
        <dbReference type="Proteomes" id="UP000184291"/>
    </source>
</evidence>
<dbReference type="Gene3D" id="3.30.428.10">
    <property type="entry name" value="HIT-like"/>
    <property type="match status" value="1"/>
</dbReference>
<name>A0A1M4RVB6_9ACTO</name>
<protein>
    <submittedName>
        <fullName evidence="3">Histidine triad (Hit) protein</fullName>
    </submittedName>
</protein>
<reference evidence="4" key="1">
    <citation type="submission" date="2016-09" db="EMBL/GenBank/DDBJ databases">
        <authorList>
            <person name="Strepis N."/>
        </authorList>
    </citation>
    <scope>NUCLEOTIDE SEQUENCE [LARGE SCALE GENOMIC DNA]</scope>
</reference>
<evidence type="ECO:0000256" key="1">
    <source>
        <dbReference type="PROSITE-ProRule" id="PRU00464"/>
    </source>
</evidence>
<dbReference type="PROSITE" id="PS51084">
    <property type="entry name" value="HIT_2"/>
    <property type="match status" value="1"/>
</dbReference>
<accession>A0A1M4RVB6</accession>
<dbReference type="InterPro" id="IPR011146">
    <property type="entry name" value="HIT-like"/>
</dbReference>
<dbReference type="OrthoDB" id="9784774at2"/>
<comment type="caution">
    <text evidence="1">Lacks conserved residue(s) required for the propagation of feature annotation.</text>
</comment>
<dbReference type="Pfam" id="PF01230">
    <property type="entry name" value="HIT"/>
    <property type="match status" value="1"/>
</dbReference>
<dbReference type="SUPFAM" id="SSF54197">
    <property type="entry name" value="HIT-like"/>
    <property type="match status" value="1"/>
</dbReference>
<organism evidence="3 4">
    <name type="scientific">Actinomyces glycerinitolerans</name>
    <dbReference type="NCBI Taxonomy" id="1892869"/>
    <lineage>
        <taxon>Bacteria</taxon>
        <taxon>Bacillati</taxon>
        <taxon>Actinomycetota</taxon>
        <taxon>Actinomycetes</taxon>
        <taxon>Actinomycetales</taxon>
        <taxon>Actinomycetaceae</taxon>
        <taxon>Actinomyces</taxon>
    </lineage>
</organism>
<dbReference type="AlphaFoldDB" id="A0A1M4RVB6"/>
<proteinExistence type="predicted"/>
<dbReference type="STRING" id="1892869.ACGLYG10_0057"/>
<dbReference type="RefSeq" id="WP_073326995.1">
    <property type="nucleotide sequence ID" value="NZ_FQTT01000001.1"/>
</dbReference>
<dbReference type="InterPro" id="IPR036265">
    <property type="entry name" value="HIT-like_sf"/>
</dbReference>
<gene>
    <name evidence="3" type="ORF">ACGLYG10_0057</name>
</gene>
<sequence>MTDWRADRVGSAIDGSNPTVLAELEEAFAVIGDTQFLPGYSLAITRHPGVDRLSDLPRLRRVAFLADVDLVASAVENVCSQMDSGYRRVNIEILGNSDAFLHAHVFPRYEWESVELRPYPVWLYPRSSWTSSAYALGEAHRELRRRLTEEILRLRDAV</sequence>
<keyword evidence="4" id="KW-1185">Reference proteome</keyword>
<dbReference type="GO" id="GO:0003824">
    <property type="term" value="F:catalytic activity"/>
    <property type="evidence" value="ECO:0007669"/>
    <property type="project" value="InterPro"/>
</dbReference>
<feature type="domain" description="HIT" evidence="2">
    <location>
        <begin position="8"/>
        <end position="116"/>
    </location>
</feature>
<dbReference type="EMBL" id="FQTT01000001">
    <property type="protein sequence ID" value="SHE23860.1"/>
    <property type="molecule type" value="Genomic_DNA"/>
</dbReference>
<evidence type="ECO:0000259" key="2">
    <source>
        <dbReference type="PROSITE" id="PS51084"/>
    </source>
</evidence>
<dbReference type="Proteomes" id="UP000184291">
    <property type="component" value="Unassembled WGS sequence"/>
</dbReference>
<evidence type="ECO:0000313" key="3">
    <source>
        <dbReference type="EMBL" id="SHE23860.1"/>
    </source>
</evidence>